<evidence type="ECO:0000313" key="2">
    <source>
        <dbReference type="EMBL" id="AAY90035.1"/>
    </source>
</evidence>
<dbReference type="Gene3D" id="3.90.550.10">
    <property type="entry name" value="Spore Coat Polysaccharide Biosynthesis Protein SpsA, Chain A"/>
    <property type="match status" value="1"/>
</dbReference>
<dbReference type="GO" id="GO:0016740">
    <property type="term" value="F:transferase activity"/>
    <property type="evidence" value="ECO:0007669"/>
    <property type="project" value="UniProtKB-KW"/>
</dbReference>
<dbReference type="EMBL" id="DQ068067">
    <property type="protein sequence ID" value="AAY90035.1"/>
    <property type="molecule type" value="Genomic_DNA"/>
</dbReference>
<keyword evidence="2" id="KW-0808">Transferase</keyword>
<dbReference type="AlphaFoldDB" id="Q4JMW2"/>
<evidence type="ECO:0000259" key="1">
    <source>
        <dbReference type="Pfam" id="PF00535"/>
    </source>
</evidence>
<protein>
    <submittedName>
        <fullName evidence="2">Predicted glycosyl transferase HI1578</fullName>
    </submittedName>
</protein>
<feature type="domain" description="Glycosyltransferase 2-like" evidence="1">
    <location>
        <begin position="59"/>
        <end position="169"/>
    </location>
</feature>
<sequence>MFIVNFIKKKLRRTYHKFLNYNFVFGNIKFIFCKICEICKFDKNASLRKFIFGKYKVVLVMPVYNVEKSMSVMKDLLPQIETDNALLLIILNGRKKKNIKKFSQFTKLTKNIKIKYDKRKLGSVISFNLGTKFALSRYSPSYVGFVSDHDKIAPDWLRTLITQLDVDEKRPFSWAPTVIKDYKNITSFDEHDEGDFEKATLMLDGIKGVFKNNKILQPALTHLLGDDSHGKSNSMIYGIFRTNVFDHIGLIPHTLFPDVIFLLKVAVRYGLPVENKKTYREDNRSNKNQTPSEIVQNQLNVVFGYEARVNTDDAIKDYIRMYMNVLQENFEGKYLLKNMSYEHYALFDSLHKLNVVRKFSHLLGNETQIIAKIRRNDYIRD</sequence>
<reference evidence="2" key="1">
    <citation type="journal article" date="2005" name="PLoS Biol.">
        <title>New insights into metabolic properties of marine bacteria encoding proteorhodopsins.</title>
        <authorList>
            <person name="Sabehi G."/>
            <person name="Loy A."/>
            <person name="Jung K.H."/>
            <person name="Partha R."/>
            <person name="Spudich J.L."/>
            <person name="Isaacson T."/>
            <person name="Hirschberg J."/>
            <person name="Wagner M."/>
            <person name="Beja O."/>
        </authorList>
    </citation>
    <scope>NUCLEOTIDE SEQUENCE</scope>
</reference>
<dbReference type="SUPFAM" id="SSF53448">
    <property type="entry name" value="Nucleotide-diphospho-sugar transferases"/>
    <property type="match status" value="1"/>
</dbReference>
<organism evidence="2">
    <name type="scientific">uncultured bacterium BAC13K9BAC</name>
    <dbReference type="NCBI Taxonomy" id="332979"/>
    <lineage>
        <taxon>Bacteria</taxon>
        <taxon>environmental samples</taxon>
    </lineage>
</organism>
<accession>Q4JMW2</accession>
<dbReference type="InterPro" id="IPR029044">
    <property type="entry name" value="Nucleotide-diphossugar_trans"/>
</dbReference>
<dbReference type="InterPro" id="IPR001173">
    <property type="entry name" value="Glyco_trans_2-like"/>
</dbReference>
<proteinExistence type="predicted"/>
<dbReference type="CAZy" id="GT2">
    <property type="family name" value="Glycosyltransferase Family 2"/>
</dbReference>
<name>Q4JMW2_9BACT</name>
<dbReference type="Pfam" id="PF00535">
    <property type="entry name" value="Glycos_transf_2"/>
    <property type="match status" value="1"/>
</dbReference>